<feature type="transmembrane region" description="Helical" evidence="1">
    <location>
        <begin position="34"/>
        <end position="52"/>
    </location>
</feature>
<evidence type="ECO:0000256" key="1">
    <source>
        <dbReference type="SAM" id="Phobius"/>
    </source>
</evidence>
<dbReference type="NCBIfam" id="NF033634">
    <property type="entry name" value="SLATT_1"/>
    <property type="match status" value="1"/>
</dbReference>
<keyword evidence="6" id="KW-1185">Reference proteome</keyword>
<feature type="transmembrane region" description="Helical" evidence="1">
    <location>
        <begin position="58"/>
        <end position="78"/>
    </location>
</feature>
<keyword evidence="1" id="KW-0472">Membrane</keyword>
<gene>
    <name evidence="4" type="ORF">I2501_29420</name>
    <name evidence="5" type="ORF">I2501_33610</name>
</gene>
<dbReference type="Pfam" id="PF18181">
    <property type="entry name" value="SLATT_1"/>
    <property type="match status" value="1"/>
</dbReference>
<dbReference type="AlphaFoldDB" id="A0A931FG06"/>
<accession>A0A931FG06</accession>
<organism evidence="4 6">
    <name type="scientific">Streptacidiphilus fuscans</name>
    <dbReference type="NCBI Taxonomy" id="2789292"/>
    <lineage>
        <taxon>Bacteria</taxon>
        <taxon>Bacillati</taxon>
        <taxon>Actinomycetota</taxon>
        <taxon>Actinomycetes</taxon>
        <taxon>Kitasatosporales</taxon>
        <taxon>Streptomycetaceae</taxon>
        <taxon>Streptacidiphilus</taxon>
    </lineage>
</organism>
<feature type="domain" description="SMODS and SLOG-associating 2TM effector" evidence="3">
    <location>
        <begin position="16"/>
        <end position="168"/>
    </location>
</feature>
<feature type="transmembrane region" description="Helical" evidence="1">
    <location>
        <begin position="196"/>
        <end position="214"/>
    </location>
</feature>
<evidence type="ECO:0000259" key="2">
    <source>
        <dbReference type="Pfam" id="PF18181"/>
    </source>
</evidence>
<keyword evidence="1" id="KW-0812">Transmembrane</keyword>
<evidence type="ECO:0000313" key="6">
    <source>
        <dbReference type="Proteomes" id="UP000657385"/>
    </source>
</evidence>
<dbReference type="NCBIfam" id="NF033610">
    <property type="entry name" value="SLATT_3"/>
    <property type="match status" value="1"/>
</dbReference>
<dbReference type="Proteomes" id="UP000657385">
    <property type="component" value="Unassembled WGS sequence"/>
</dbReference>
<reference evidence="4" key="1">
    <citation type="submission" date="2020-11" db="EMBL/GenBank/DDBJ databases">
        <title>Isolation and identification of active actinomycetes.</title>
        <authorList>
            <person name="Yu B."/>
        </authorList>
    </citation>
    <scope>NUCLEOTIDE SEQUENCE</scope>
    <source>
        <strain evidence="4">NEAU-YB345</strain>
    </source>
</reference>
<evidence type="ECO:0000259" key="3">
    <source>
        <dbReference type="Pfam" id="PF18184"/>
    </source>
</evidence>
<dbReference type="InterPro" id="IPR041116">
    <property type="entry name" value="SLATT_3"/>
</dbReference>
<evidence type="ECO:0000313" key="4">
    <source>
        <dbReference type="EMBL" id="MBF9072153.1"/>
    </source>
</evidence>
<name>A0A931FG06_9ACTN</name>
<comment type="caution">
    <text evidence="4">The sequence shown here is derived from an EMBL/GenBank/DDBJ whole genome shotgun (WGS) entry which is preliminary data.</text>
</comment>
<keyword evidence="1" id="KW-1133">Transmembrane helix</keyword>
<dbReference type="EMBL" id="JADPRT010000015">
    <property type="protein sequence ID" value="MBF9072153.1"/>
    <property type="molecule type" value="Genomic_DNA"/>
</dbReference>
<sequence length="305" mass="34426">MVQISAPGFREKQLIPEPYWTADRVSVTEQRKATHWYGGQIIALLAASLLGIPDWHVGSLDLSPVLSIAAFLVAGYYWDRLRAETPQSLWFESRAAAEAIKGLVWRYVVRARPFDGPAQSEEADEQFLDRLSEVFETYRSVGVIPKNTEPAITDEMRRLRAGSLVARRELYLQERLRAQRVWYLGKADAFDNKSTFWSLMTLVAIVFGLTAAGLQTAGAVHTHVLGTLATAGAAITAWTQLKQFRPLAAAYRLVAKELEQVEIQLERLNPAEPDAEELWSRLSRESESMLAKEQAVWRARSDRRI</sequence>
<protein>
    <submittedName>
        <fullName evidence="4">SLATT domain-containing protein</fullName>
    </submittedName>
</protein>
<dbReference type="InterPro" id="IPR040884">
    <property type="entry name" value="SLATT_1"/>
</dbReference>
<evidence type="ECO:0000313" key="5">
    <source>
        <dbReference type="EMBL" id="MBF9072964.1"/>
    </source>
</evidence>
<proteinExistence type="predicted"/>
<dbReference type="RefSeq" id="WP_196197329.1">
    <property type="nucleotide sequence ID" value="NZ_JADPRT010000015.1"/>
</dbReference>
<dbReference type="Pfam" id="PF18184">
    <property type="entry name" value="SLATT_3"/>
    <property type="match status" value="1"/>
</dbReference>
<feature type="transmembrane region" description="Helical" evidence="1">
    <location>
        <begin position="220"/>
        <end position="238"/>
    </location>
</feature>
<feature type="domain" description="SMODS and SLOG-associating 2TM effector" evidence="2">
    <location>
        <begin position="171"/>
        <end position="297"/>
    </location>
</feature>
<dbReference type="EMBL" id="JADPRT010000019">
    <property type="protein sequence ID" value="MBF9072964.1"/>
    <property type="molecule type" value="Genomic_DNA"/>
</dbReference>